<feature type="compositionally biased region" description="Basic and acidic residues" evidence="1">
    <location>
        <begin position="446"/>
        <end position="464"/>
    </location>
</feature>
<evidence type="ECO:0000256" key="2">
    <source>
        <dbReference type="SAM" id="Phobius"/>
    </source>
</evidence>
<feature type="compositionally biased region" description="Basic and acidic residues" evidence="1">
    <location>
        <begin position="335"/>
        <end position="365"/>
    </location>
</feature>
<feature type="compositionally biased region" description="Basic residues" evidence="1">
    <location>
        <begin position="551"/>
        <end position="566"/>
    </location>
</feature>
<feature type="transmembrane region" description="Helical" evidence="2">
    <location>
        <begin position="21"/>
        <end position="45"/>
    </location>
</feature>
<feature type="compositionally biased region" description="Basic and acidic residues" evidence="1">
    <location>
        <begin position="476"/>
        <end position="488"/>
    </location>
</feature>
<reference evidence="3" key="1">
    <citation type="journal article" date="2017" name="Parasit. Vectors">
        <title>Sialotranscriptomics of Rhipicephalus zambeziensis reveals intricate expression profiles of secretory proteins and suggests tight temporal transcriptional regulation during blood-feeding.</title>
        <authorList>
            <person name="de Castro M.H."/>
            <person name="de Klerk D."/>
            <person name="Pienaar R."/>
            <person name="Rees D.J.G."/>
            <person name="Mans B.J."/>
        </authorList>
    </citation>
    <scope>NUCLEOTIDE SEQUENCE</scope>
    <source>
        <tissue evidence="3">Salivary glands</tissue>
    </source>
</reference>
<keyword evidence="2" id="KW-0812">Transmembrane</keyword>
<feature type="region of interest" description="Disordered" evidence="1">
    <location>
        <begin position="335"/>
        <end position="566"/>
    </location>
</feature>
<dbReference type="AlphaFoldDB" id="A0A224YCG5"/>
<evidence type="ECO:0000313" key="3">
    <source>
        <dbReference type="EMBL" id="MAA11470.1"/>
    </source>
</evidence>
<name>A0A224YCG5_9ACAR</name>
<evidence type="ECO:0000256" key="1">
    <source>
        <dbReference type="SAM" id="MobiDB-lite"/>
    </source>
</evidence>
<feature type="region of interest" description="Disordered" evidence="1">
    <location>
        <begin position="233"/>
        <end position="276"/>
    </location>
</feature>
<organism evidence="3">
    <name type="scientific">Rhipicephalus zambeziensis</name>
    <dbReference type="NCBI Taxonomy" id="60191"/>
    <lineage>
        <taxon>Eukaryota</taxon>
        <taxon>Metazoa</taxon>
        <taxon>Ecdysozoa</taxon>
        <taxon>Arthropoda</taxon>
        <taxon>Chelicerata</taxon>
        <taxon>Arachnida</taxon>
        <taxon>Acari</taxon>
        <taxon>Parasitiformes</taxon>
        <taxon>Ixodida</taxon>
        <taxon>Ixodoidea</taxon>
        <taxon>Ixodidae</taxon>
        <taxon>Rhipicephalinae</taxon>
        <taxon>Rhipicephalus</taxon>
        <taxon>Rhipicephalus</taxon>
    </lineage>
</organism>
<protein>
    <submittedName>
        <fullName evidence="3">Basic tail secreted protein</fullName>
    </submittedName>
</protein>
<proteinExistence type="predicted"/>
<keyword evidence="2" id="KW-1133">Transmembrane helix</keyword>
<feature type="compositionally biased region" description="Polar residues" evidence="1">
    <location>
        <begin position="493"/>
        <end position="502"/>
    </location>
</feature>
<feature type="compositionally biased region" description="Basic and acidic residues" evidence="1">
    <location>
        <begin position="373"/>
        <end position="434"/>
    </location>
</feature>
<dbReference type="EMBL" id="GFPF01000324">
    <property type="protein sequence ID" value="MAA11470.1"/>
    <property type="molecule type" value="Transcribed_RNA"/>
</dbReference>
<accession>A0A224YCG5</accession>
<feature type="compositionally biased region" description="Low complexity" evidence="1">
    <location>
        <begin position="522"/>
        <end position="538"/>
    </location>
</feature>
<keyword evidence="2" id="KW-0472">Membrane</keyword>
<feature type="compositionally biased region" description="Polar residues" evidence="1">
    <location>
        <begin position="466"/>
        <end position="475"/>
    </location>
</feature>
<feature type="compositionally biased region" description="Basic and acidic residues" evidence="1">
    <location>
        <begin position="540"/>
        <end position="550"/>
    </location>
</feature>
<sequence>MFVRLIRWAMKRNIAARFRCDALNNFLTALAMYVIPHILIVSAYISGAACQMHTAFLNDLGCHRLLPAEATYPLPSCRYPCIIKYIEAPYKIIMQPEPDGTPCMMRTPDISGGHQMRTPDISGGHQYVGRCSRGACLHIGNNAVLGSFEWNQSYETKAFHNRNEVTRKNYGTVNFIIASGGNARTHFLSEAIGIPHVNQGMNNIRPADGISIYSGTHGSQNALQGFLRVKRSPRGSYRAPRGYRRRQNVRDNRNTGYSSRGRQHYFSEPTPHIAPQAPSYPAIVIVNQEKPKRRKGLSKVGVAAAGAVAGAAAGVGGAAIFNSLKKANDEKHIDKAAVNSKEEKTTNSAVTKKEKKGETTTDEKTSTQASDDSVTKKSDTTETKKEEKDEETVAKKNEEDDDSKKTNRSRTEEKHKTTSTETHNTDSEKLKHTANESTDESNEPEGGLKEKRTVSETEKTDKNELAGTTSVGQSSHQDENRDSEKRETGGTNGSDVTQNNETDGNKKNEDGTDQGSGKTGVSQGAGTNATNNAETTQTEETEKSESPEKEKKRRKGLRGWFRRLFQ</sequence>